<gene>
    <name evidence="2" type="ORF">MGAL_10B013084</name>
</gene>
<name>A0A8B6BZL0_MYTGA</name>
<organism evidence="2 3">
    <name type="scientific">Mytilus galloprovincialis</name>
    <name type="common">Mediterranean mussel</name>
    <dbReference type="NCBI Taxonomy" id="29158"/>
    <lineage>
        <taxon>Eukaryota</taxon>
        <taxon>Metazoa</taxon>
        <taxon>Spiralia</taxon>
        <taxon>Lophotrochozoa</taxon>
        <taxon>Mollusca</taxon>
        <taxon>Bivalvia</taxon>
        <taxon>Autobranchia</taxon>
        <taxon>Pteriomorphia</taxon>
        <taxon>Mytilida</taxon>
        <taxon>Mytiloidea</taxon>
        <taxon>Mytilidae</taxon>
        <taxon>Mytilinae</taxon>
        <taxon>Mytilus</taxon>
    </lineage>
</organism>
<comment type="caution">
    <text evidence="2">The sequence shown here is derived from an EMBL/GenBank/DDBJ whole genome shotgun (WGS) entry which is preliminary data.</text>
</comment>
<sequence length="180" mass="20204">MTIVWISVFFVLLFRNVFGLCSQPCYRQKTIYGRLGDDGSPVIPGLVRENNRTTSVFTLHGRLLFYQECYARSGLFTVIRRNNGTHDTYSCGKTVVTNGFPDVIASFVTDLKTFEKPPTICDVCDGNFIPTMILRKVEIPEDPGCNIPAVCPVQKEHQVQCSRCLKIPKEILNDGLCCDS</sequence>
<evidence type="ECO:0000256" key="1">
    <source>
        <dbReference type="SAM" id="SignalP"/>
    </source>
</evidence>
<proteinExistence type="predicted"/>
<dbReference type="EMBL" id="UYJE01000980">
    <property type="protein sequence ID" value="VDH98182.1"/>
    <property type="molecule type" value="Genomic_DNA"/>
</dbReference>
<keyword evidence="3" id="KW-1185">Reference proteome</keyword>
<reference evidence="2" key="1">
    <citation type="submission" date="2018-11" db="EMBL/GenBank/DDBJ databases">
        <authorList>
            <person name="Alioto T."/>
            <person name="Alioto T."/>
        </authorList>
    </citation>
    <scope>NUCLEOTIDE SEQUENCE</scope>
</reference>
<feature type="chain" id="PRO_5032448627" evidence="1">
    <location>
        <begin position="20"/>
        <end position="180"/>
    </location>
</feature>
<keyword evidence="1" id="KW-0732">Signal</keyword>
<protein>
    <submittedName>
        <fullName evidence="2">Uncharacterized protein</fullName>
    </submittedName>
</protein>
<dbReference type="AlphaFoldDB" id="A0A8B6BZL0"/>
<evidence type="ECO:0000313" key="3">
    <source>
        <dbReference type="Proteomes" id="UP000596742"/>
    </source>
</evidence>
<evidence type="ECO:0000313" key="2">
    <source>
        <dbReference type="EMBL" id="VDH98182.1"/>
    </source>
</evidence>
<dbReference type="Proteomes" id="UP000596742">
    <property type="component" value="Unassembled WGS sequence"/>
</dbReference>
<accession>A0A8B6BZL0</accession>
<feature type="signal peptide" evidence="1">
    <location>
        <begin position="1"/>
        <end position="19"/>
    </location>
</feature>
<dbReference type="OrthoDB" id="6117289at2759"/>